<evidence type="ECO:0000256" key="6">
    <source>
        <dbReference type="ARBA" id="ARBA00023136"/>
    </source>
</evidence>
<dbReference type="InterPro" id="IPR004240">
    <property type="entry name" value="EMP70"/>
</dbReference>
<feature type="transmembrane region" description="Helical" evidence="7">
    <location>
        <begin position="322"/>
        <end position="349"/>
    </location>
</feature>
<feature type="transmembrane region" description="Helical" evidence="7">
    <location>
        <begin position="480"/>
        <end position="502"/>
    </location>
</feature>
<dbReference type="InterPro" id="IPR036259">
    <property type="entry name" value="MFS_trans_sf"/>
</dbReference>
<dbReference type="PANTHER" id="PTHR10766">
    <property type="entry name" value="TRANSMEMBRANE 9 SUPERFAMILY PROTEIN"/>
    <property type="match status" value="1"/>
</dbReference>
<evidence type="ECO:0000256" key="3">
    <source>
        <dbReference type="ARBA" id="ARBA00022692"/>
    </source>
</evidence>
<dbReference type="GO" id="GO:0007034">
    <property type="term" value="P:vacuolar transport"/>
    <property type="evidence" value="ECO:0007669"/>
    <property type="project" value="TreeGrafter"/>
</dbReference>
<feature type="transmembrane region" description="Helical" evidence="7">
    <location>
        <begin position="260"/>
        <end position="282"/>
    </location>
</feature>
<feature type="signal peptide" evidence="7">
    <location>
        <begin position="1"/>
        <end position="17"/>
    </location>
</feature>
<evidence type="ECO:0000313" key="8">
    <source>
        <dbReference type="EMBL" id="ANZ75750.1"/>
    </source>
</evidence>
<name>A0A1B2JCJ4_PICPA</name>
<keyword evidence="9" id="KW-1185">Reference proteome</keyword>
<keyword evidence="6 7" id="KW-0472">Membrane</keyword>
<protein>
    <recommendedName>
        <fullName evidence="7">Transmembrane 9 superfamily member</fullName>
    </recommendedName>
</protein>
<dbReference type="GO" id="GO:0000329">
    <property type="term" value="C:fungal-type vacuole membrane"/>
    <property type="evidence" value="ECO:0007669"/>
    <property type="project" value="TreeGrafter"/>
</dbReference>
<sequence>MRLLLWILLLSIKIVEGFYLPGVAPTTYSGNDSVPLLVNHITPSLKTSSKKYVYSYDYYFPRFHFCKPDGGPRKQSESLGAIIFGDRIFNSPFKINMLENKTCEALCSPTYSKTDALFVNKNIRAGFKHNWLIDGLPVAQKMNDTKTNTEFYGSGFDLGSIDSDMRPNLYNHYELHIEYHQRGDNEFRIVGATVLPFSLNYGDDVSTCTADLSSFSPISLNIHQDTKVTFTYSVFFIPSGTAWATRWDKYLHVYDPKIQWFALVNFSVIVVLLSIIMSHILIRSLRNDIRKYNEVDLDEDVMDETGWKLIHGDVFRAPKKKLILCVLVGSGVQMLLMAFTTTFFALLGLLSPSNRGSLSTVMFIFYATFGSVGSFISANLYKTFQGEDWKKNMLLNPILVPGAIFLVFIALNFVLIAVHSSGAVPVGTLFAIVFIWFVFSVPLSVVGSLFGSKKTIFIIPTKVNQIPRQIPPQPWYLRTYMLALLAGVFPFGAISIEMYFIYSSLWFNRIYYMFGFLFFCFILMLATTILVTVLLMYYTLCNENYHWQWKSFFVGAGISLYVFVHALLLSKFRLSGLASTLLYVGYSLLMSASMGLVCGSVGFLAVMLFIFKIYSQIKID</sequence>
<comment type="subcellular location">
    <subcellularLocation>
        <location evidence="1">Membrane</location>
        <topology evidence="1">Multi-pass membrane protein</topology>
    </subcellularLocation>
</comment>
<keyword evidence="5 7" id="KW-1133">Transmembrane helix</keyword>
<organism evidence="8 9">
    <name type="scientific">Komagataella pastoris</name>
    <name type="common">Yeast</name>
    <name type="synonym">Pichia pastoris</name>
    <dbReference type="NCBI Taxonomy" id="4922"/>
    <lineage>
        <taxon>Eukaryota</taxon>
        <taxon>Fungi</taxon>
        <taxon>Dikarya</taxon>
        <taxon>Ascomycota</taxon>
        <taxon>Saccharomycotina</taxon>
        <taxon>Pichiomycetes</taxon>
        <taxon>Pichiales</taxon>
        <taxon>Pichiaceae</taxon>
        <taxon>Komagataella</taxon>
    </lineage>
</organism>
<feature type="transmembrane region" description="Helical" evidence="7">
    <location>
        <begin position="429"/>
        <end position="450"/>
    </location>
</feature>
<proteinExistence type="inferred from homology"/>
<evidence type="ECO:0000256" key="5">
    <source>
        <dbReference type="ARBA" id="ARBA00022989"/>
    </source>
</evidence>
<dbReference type="GO" id="GO:0005768">
    <property type="term" value="C:endosome"/>
    <property type="evidence" value="ECO:0007669"/>
    <property type="project" value="TreeGrafter"/>
</dbReference>
<feature type="transmembrane region" description="Helical" evidence="7">
    <location>
        <begin position="514"/>
        <end position="540"/>
    </location>
</feature>
<feature type="transmembrane region" description="Helical" evidence="7">
    <location>
        <begin position="361"/>
        <end position="381"/>
    </location>
</feature>
<reference evidence="8 9" key="1">
    <citation type="submission" date="2016-02" db="EMBL/GenBank/DDBJ databases">
        <title>Comparative genomic and transcriptomic foundation for Pichia pastoris.</title>
        <authorList>
            <person name="Love K.R."/>
            <person name="Shah K.A."/>
            <person name="Whittaker C.A."/>
            <person name="Wu J."/>
            <person name="Bartlett M.C."/>
            <person name="Ma D."/>
            <person name="Leeson R.L."/>
            <person name="Priest M."/>
            <person name="Young S.K."/>
            <person name="Love J.C."/>
        </authorList>
    </citation>
    <scope>NUCLEOTIDE SEQUENCE [LARGE SCALE GENOMIC DNA]</scope>
    <source>
        <strain evidence="8 9">ATCC 28485</strain>
    </source>
</reference>
<evidence type="ECO:0000256" key="4">
    <source>
        <dbReference type="ARBA" id="ARBA00022729"/>
    </source>
</evidence>
<dbReference type="Pfam" id="PF02990">
    <property type="entry name" value="EMP70"/>
    <property type="match status" value="1"/>
</dbReference>
<comment type="similarity">
    <text evidence="2 7">Belongs to the nonaspanin (TM9SF) (TC 9.A.2) family.</text>
</comment>
<feature type="transmembrane region" description="Helical" evidence="7">
    <location>
        <begin position="584"/>
        <end position="611"/>
    </location>
</feature>
<feature type="transmembrane region" description="Helical" evidence="7">
    <location>
        <begin position="393"/>
        <end position="417"/>
    </location>
</feature>
<dbReference type="OrthoDB" id="1666796at2759"/>
<evidence type="ECO:0000313" key="9">
    <source>
        <dbReference type="Proteomes" id="UP000094565"/>
    </source>
</evidence>
<accession>A0A1B2JCJ4</accession>
<dbReference type="GO" id="GO:0072657">
    <property type="term" value="P:protein localization to membrane"/>
    <property type="evidence" value="ECO:0007669"/>
    <property type="project" value="TreeGrafter"/>
</dbReference>
<dbReference type="SUPFAM" id="SSF103473">
    <property type="entry name" value="MFS general substrate transporter"/>
    <property type="match status" value="1"/>
</dbReference>
<dbReference type="Proteomes" id="UP000094565">
    <property type="component" value="Chromosome 2"/>
</dbReference>
<feature type="chain" id="PRO_5008446311" description="Transmembrane 9 superfamily member" evidence="7">
    <location>
        <begin position="18"/>
        <end position="620"/>
    </location>
</feature>
<dbReference type="PANTHER" id="PTHR10766:SF111">
    <property type="entry name" value="TRANSMEMBRANE 9 SUPERFAMILY MEMBER 2"/>
    <property type="match status" value="1"/>
</dbReference>
<dbReference type="AlphaFoldDB" id="A0A1B2JCJ4"/>
<feature type="transmembrane region" description="Helical" evidence="7">
    <location>
        <begin position="552"/>
        <end position="572"/>
    </location>
</feature>
<keyword evidence="3 7" id="KW-0812">Transmembrane</keyword>
<evidence type="ECO:0000256" key="2">
    <source>
        <dbReference type="ARBA" id="ARBA00005227"/>
    </source>
</evidence>
<evidence type="ECO:0000256" key="7">
    <source>
        <dbReference type="RuleBase" id="RU363079"/>
    </source>
</evidence>
<keyword evidence="4 7" id="KW-0732">Signal</keyword>
<evidence type="ECO:0000256" key="1">
    <source>
        <dbReference type="ARBA" id="ARBA00004141"/>
    </source>
</evidence>
<dbReference type="EMBL" id="CP014585">
    <property type="protein sequence ID" value="ANZ75750.1"/>
    <property type="molecule type" value="Genomic_DNA"/>
</dbReference>
<gene>
    <name evidence="8" type="primary">EMP70</name>
    <name evidence="8" type="ORF">ATY40_BA7502375</name>
</gene>